<evidence type="ECO:0000259" key="1">
    <source>
        <dbReference type="Pfam" id="PF00078"/>
    </source>
</evidence>
<dbReference type="Pfam" id="PF00078">
    <property type="entry name" value="RVT_1"/>
    <property type="match status" value="1"/>
</dbReference>
<dbReference type="PANTHER" id="PTHR47027:SF20">
    <property type="entry name" value="REVERSE TRANSCRIPTASE-LIKE PROTEIN WITH RNA-DIRECTED DNA POLYMERASE DOMAIN"/>
    <property type="match status" value="1"/>
</dbReference>
<dbReference type="EMBL" id="HACG01037776">
    <property type="protein sequence ID" value="CEK84641.1"/>
    <property type="molecule type" value="Transcribed_RNA"/>
</dbReference>
<sequence>MVTMIFLEHIMQETLQDHQTSITIGGRPLCDLRFADDIDLMAGTEEELQELTSKLETVSRKYRMEINKEKIKILVNRSNNHKHTNIWLNGQKLEEVETFKYHGSYICNDGNSGKEIKSQYL</sequence>
<reference evidence="2" key="1">
    <citation type="submission" date="2014-12" db="EMBL/GenBank/DDBJ databases">
        <title>Insight into the proteome of Arion vulgaris.</title>
        <authorList>
            <person name="Aradska J."/>
            <person name="Bulat T."/>
            <person name="Smidak R."/>
            <person name="Sarate P."/>
            <person name="Gangsoo J."/>
            <person name="Sialana F."/>
            <person name="Bilban M."/>
            <person name="Lubec G."/>
        </authorList>
    </citation>
    <scope>NUCLEOTIDE SEQUENCE</scope>
    <source>
        <tissue evidence="2">Skin</tissue>
    </source>
</reference>
<accession>A0A0B7AX50</accession>
<protein>
    <recommendedName>
        <fullName evidence="1">Reverse transcriptase domain-containing protein</fullName>
    </recommendedName>
</protein>
<name>A0A0B7AX50_9EUPU</name>
<dbReference type="PANTHER" id="PTHR47027">
    <property type="entry name" value="REVERSE TRANSCRIPTASE DOMAIN-CONTAINING PROTEIN"/>
    <property type="match status" value="1"/>
</dbReference>
<organism evidence="2">
    <name type="scientific">Arion vulgaris</name>
    <dbReference type="NCBI Taxonomy" id="1028688"/>
    <lineage>
        <taxon>Eukaryota</taxon>
        <taxon>Metazoa</taxon>
        <taxon>Spiralia</taxon>
        <taxon>Lophotrochozoa</taxon>
        <taxon>Mollusca</taxon>
        <taxon>Gastropoda</taxon>
        <taxon>Heterobranchia</taxon>
        <taxon>Euthyneura</taxon>
        <taxon>Panpulmonata</taxon>
        <taxon>Eupulmonata</taxon>
        <taxon>Stylommatophora</taxon>
        <taxon>Helicina</taxon>
        <taxon>Arionoidea</taxon>
        <taxon>Arionidae</taxon>
        <taxon>Arion</taxon>
    </lineage>
</organism>
<proteinExistence type="predicted"/>
<dbReference type="InterPro" id="IPR000477">
    <property type="entry name" value="RT_dom"/>
</dbReference>
<dbReference type="AlphaFoldDB" id="A0A0B7AX50"/>
<gene>
    <name evidence="2" type="primary">ORF143725</name>
</gene>
<feature type="domain" description="Reverse transcriptase" evidence="1">
    <location>
        <begin position="5"/>
        <end position="103"/>
    </location>
</feature>
<evidence type="ECO:0000313" key="2">
    <source>
        <dbReference type="EMBL" id="CEK84641.1"/>
    </source>
</evidence>